<keyword evidence="6 12" id="KW-0347">Helicase</keyword>
<accession>A0ABZ0XHI8</accession>
<evidence type="ECO:0000313" key="16">
    <source>
        <dbReference type="Proteomes" id="UP001326715"/>
    </source>
</evidence>
<evidence type="ECO:0000256" key="7">
    <source>
        <dbReference type="ARBA" id="ARBA00022840"/>
    </source>
</evidence>
<dbReference type="InterPro" id="IPR016136">
    <property type="entry name" value="DNA_helicase_N/primase_C"/>
</dbReference>
<evidence type="ECO:0000259" key="14">
    <source>
        <dbReference type="PROSITE" id="PS51199"/>
    </source>
</evidence>
<keyword evidence="4 12" id="KW-0547">Nucleotide-binding</keyword>
<keyword evidence="7 12" id="KW-0067">ATP-binding</keyword>
<feature type="region of interest" description="Disordered" evidence="13">
    <location>
        <begin position="1"/>
        <end position="21"/>
    </location>
</feature>
<dbReference type="Pfam" id="PF00772">
    <property type="entry name" value="DnaB"/>
    <property type="match status" value="1"/>
</dbReference>
<evidence type="ECO:0000256" key="5">
    <source>
        <dbReference type="ARBA" id="ARBA00022801"/>
    </source>
</evidence>
<evidence type="ECO:0000256" key="2">
    <source>
        <dbReference type="ARBA" id="ARBA00022515"/>
    </source>
</evidence>
<keyword evidence="16" id="KW-1185">Reference proteome</keyword>
<dbReference type="SUPFAM" id="SSF52540">
    <property type="entry name" value="P-loop containing nucleoside triphosphate hydrolases"/>
    <property type="match status" value="1"/>
</dbReference>
<dbReference type="GO" id="GO:0016787">
    <property type="term" value="F:hydrolase activity"/>
    <property type="evidence" value="ECO:0007669"/>
    <property type="project" value="UniProtKB-KW"/>
</dbReference>
<dbReference type="NCBIfam" id="TIGR00665">
    <property type="entry name" value="DnaB"/>
    <property type="match status" value="1"/>
</dbReference>
<dbReference type="InterPro" id="IPR003593">
    <property type="entry name" value="AAA+_ATPase"/>
</dbReference>
<evidence type="ECO:0000313" key="15">
    <source>
        <dbReference type="EMBL" id="WQG89652.1"/>
    </source>
</evidence>
<evidence type="ECO:0000256" key="10">
    <source>
        <dbReference type="ARBA" id="ARBA00048954"/>
    </source>
</evidence>
<dbReference type="Proteomes" id="UP001326715">
    <property type="component" value="Chromosome"/>
</dbReference>
<comment type="similarity">
    <text evidence="1 12">Belongs to the helicase family. DnaB subfamily.</text>
</comment>
<keyword evidence="2 12" id="KW-0639">Primosome</keyword>
<dbReference type="Gene3D" id="1.10.860.10">
    <property type="entry name" value="DNAb Helicase, Chain A"/>
    <property type="match status" value="1"/>
</dbReference>
<keyword evidence="3 12" id="KW-0235">DNA replication</keyword>
<feature type="domain" description="SF4 helicase" evidence="14">
    <location>
        <begin position="206"/>
        <end position="480"/>
    </location>
</feature>
<organism evidence="15 16">
    <name type="scientific">Chitinophaga sancti</name>
    <dbReference type="NCBI Taxonomy" id="1004"/>
    <lineage>
        <taxon>Bacteria</taxon>
        <taxon>Pseudomonadati</taxon>
        <taxon>Bacteroidota</taxon>
        <taxon>Chitinophagia</taxon>
        <taxon>Chitinophagales</taxon>
        <taxon>Chitinophagaceae</taxon>
        <taxon>Chitinophaga</taxon>
    </lineage>
</organism>
<evidence type="ECO:0000256" key="3">
    <source>
        <dbReference type="ARBA" id="ARBA00022705"/>
    </source>
</evidence>
<dbReference type="EC" id="5.6.2.3" evidence="11 12"/>
<keyword evidence="9" id="KW-0413">Isomerase</keyword>
<evidence type="ECO:0000256" key="4">
    <source>
        <dbReference type="ARBA" id="ARBA00022741"/>
    </source>
</evidence>
<sequence length="507" mass="57022">MDNRDLNLRKSTKGSGKSWKNVPDVYRPNDFMSGYLPPQEIEMERAVLGAIMLEKGAFDIVAEIVKTDVFYNDAHQKIYMAMSRLAEKLSPIDILTVVGELKSMGELENIGNAYYVTTLTNNVVSSANVEAHARIILQKYMSRELIRIAAVAMTESYKQEQDVFDLMDTVGTEFFNLSAGHLKRDFKPISAAYSKEIDELQVRTTQKLDVTGVHTGFRSLDVLTAGWQNTDFIIIAARPSVGKTAFALNLARNAAYHPVKPVKAGVFSLEMSTGQVTQRLMSAACEVPLDAIRRGKFESWQLETLRNQWNEKLLNQNIFIDDTPGLSILELRSKARKMVNKHGVGFIIIDYLQLMTAGADGKNGNREQEISKISRQIKALAKEIGIPIIALSQLSRDVEKRSGSVPMLSDLRESGAIEQDADMVMFLYRDDYQKNEKEVDDTVKGNTYLKIAKHRNGRLETLALKARLDVQIFEEPFFMEKADENYAGKLIPITQANAKFDQSNLPF</sequence>
<keyword evidence="5 12" id="KW-0378">Hydrolase</keyword>
<dbReference type="InterPro" id="IPR007694">
    <property type="entry name" value="DNA_helicase_DnaB-like_C"/>
</dbReference>
<dbReference type="PANTHER" id="PTHR30153">
    <property type="entry name" value="REPLICATIVE DNA HELICASE DNAB"/>
    <property type="match status" value="1"/>
</dbReference>
<name>A0ABZ0XHI8_9BACT</name>
<evidence type="ECO:0000256" key="9">
    <source>
        <dbReference type="ARBA" id="ARBA00023235"/>
    </source>
</evidence>
<dbReference type="InterPro" id="IPR007692">
    <property type="entry name" value="DNA_helicase_DnaB"/>
</dbReference>
<dbReference type="SMART" id="SM00382">
    <property type="entry name" value="AAA"/>
    <property type="match status" value="1"/>
</dbReference>
<dbReference type="EMBL" id="CP140154">
    <property type="protein sequence ID" value="WQG89652.1"/>
    <property type="molecule type" value="Genomic_DNA"/>
</dbReference>
<dbReference type="RefSeq" id="WP_245801704.1">
    <property type="nucleotide sequence ID" value="NZ_CP139972.1"/>
</dbReference>
<evidence type="ECO:0000256" key="13">
    <source>
        <dbReference type="SAM" id="MobiDB-lite"/>
    </source>
</evidence>
<dbReference type="PROSITE" id="PS51199">
    <property type="entry name" value="SF4_HELICASE"/>
    <property type="match status" value="1"/>
</dbReference>
<protein>
    <recommendedName>
        <fullName evidence="11 12">Replicative DNA helicase</fullName>
        <ecNumber evidence="11 12">5.6.2.3</ecNumber>
    </recommendedName>
</protein>
<comment type="function">
    <text evidence="12">The main replicative DNA helicase, it participates in initiation and elongation during chromosome replication. Travels ahead of the DNA replisome, separating dsDNA into templates for DNA synthesis. A processive ATP-dependent 5'-3' DNA helicase it has DNA-dependent ATPase activity.</text>
</comment>
<evidence type="ECO:0000256" key="6">
    <source>
        <dbReference type="ARBA" id="ARBA00022806"/>
    </source>
</evidence>
<dbReference type="PANTHER" id="PTHR30153:SF2">
    <property type="entry name" value="REPLICATIVE DNA HELICASE"/>
    <property type="match status" value="1"/>
</dbReference>
<comment type="catalytic activity">
    <reaction evidence="10 12">
        <text>ATP + H2O = ADP + phosphate + H(+)</text>
        <dbReference type="Rhea" id="RHEA:13065"/>
        <dbReference type="ChEBI" id="CHEBI:15377"/>
        <dbReference type="ChEBI" id="CHEBI:15378"/>
        <dbReference type="ChEBI" id="CHEBI:30616"/>
        <dbReference type="ChEBI" id="CHEBI:43474"/>
        <dbReference type="ChEBI" id="CHEBI:456216"/>
        <dbReference type="EC" id="5.6.2.3"/>
    </reaction>
</comment>
<dbReference type="CDD" id="cd00984">
    <property type="entry name" value="DnaB_C"/>
    <property type="match status" value="1"/>
</dbReference>
<dbReference type="InterPro" id="IPR036185">
    <property type="entry name" value="DNA_heli_DnaB-like_N_sf"/>
</dbReference>
<proteinExistence type="inferred from homology"/>
<evidence type="ECO:0000256" key="1">
    <source>
        <dbReference type="ARBA" id="ARBA00008428"/>
    </source>
</evidence>
<dbReference type="Gene3D" id="3.40.50.300">
    <property type="entry name" value="P-loop containing nucleotide triphosphate hydrolases"/>
    <property type="match status" value="1"/>
</dbReference>
<dbReference type="InterPro" id="IPR007693">
    <property type="entry name" value="DNA_helicase_DnaB-like_N"/>
</dbReference>
<dbReference type="InterPro" id="IPR027417">
    <property type="entry name" value="P-loop_NTPase"/>
</dbReference>
<dbReference type="Pfam" id="PF03796">
    <property type="entry name" value="DnaB_C"/>
    <property type="match status" value="1"/>
</dbReference>
<dbReference type="GO" id="GO:0003678">
    <property type="term" value="F:DNA helicase activity"/>
    <property type="evidence" value="ECO:0007669"/>
    <property type="project" value="UniProtKB-EC"/>
</dbReference>
<reference evidence="15 16" key="1">
    <citation type="submission" date="2023-11" db="EMBL/GenBank/DDBJ databases">
        <title>MicrobeMod: A computational toolkit for identifying prokaryotic methylation and restriction-modification with nanopore sequencing.</title>
        <authorList>
            <person name="Crits-Christoph A."/>
            <person name="Kang S.C."/>
            <person name="Lee H."/>
            <person name="Ostrov N."/>
        </authorList>
    </citation>
    <scope>NUCLEOTIDE SEQUENCE [LARGE SCALE GENOMIC DNA]</scope>
    <source>
        <strain evidence="15 16">ATCC 23090</strain>
    </source>
</reference>
<evidence type="ECO:0000256" key="12">
    <source>
        <dbReference type="RuleBase" id="RU362085"/>
    </source>
</evidence>
<evidence type="ECO:0000256" key="8">
    <source>
        <dbReference type="ARBA" id="ARBA00023125"/>
    </source>
</evidence>
<dbReference type="SUPFAM" id="SSF48024">
    <property type="entry name" value="N-terminal domain of DnaB helicase"/>
    <property type="match status" value="1"/>
</dbReference>
<evidence type="ECO:0000256" key="11">
    <source>
        <dbReference type="NCBIfam" id="TIGR00665"/>
    </source>
</evidence>
<keyword evidence="8 12" id="KW-0238">DNA-binding</keyword>
<gene>
    <name evidence="15" type="primary">dnaB</name>
    <name evidence="15" type="ORF">SR876_32480</name>
</gene>